<evidence type="ECO:0000313" key="2">
    <source>
        <dbReference type="EnsemblPlants" id="Zm00001eb235410_P001"/>
    </source>
</evidence>
<reference evidence="2" key="3">
    <citation type="submission" date="2021-05" db="UniProtKB">
        <authorList>
            <consortium name="EnsemblPlants"/>
        </authorList>
    </citation>
    <scope>IDENTIFICATION</scope>
    <source>
        <strain evidence="2">cv. B73</strain>
    </source>
</reference>
<dbReference type="AlphaFoldDB" id="A0A804PFL5"/>
<dbReference type="Gramene" id="Zm00001eb235410_T001">
    <property type="protein sequence ID" value="Zm00001eb235410_P001"/>
    <property type="gene ID" value="Zm00001eb235410"/>
</dbReference>
<sequence length="200" mass="21541">MEVAGLISMVVLPNCSGCPDLSPWRPPCARPASSLARAAGWPAPASSLGRPSPTAVTRSGSQLRHVAHPRPLFPFSSTHGEPLCGYTVLCGRAAAVIDPHRPSRACLGRVQPCAPPRQRSRSFLTAHHAVCLSLVAHPSGVRQNIQTKNSCHFRCEFHHAASSPLSQPHPRCRVIAAPPHLCAAHLQPFRTPRSNHRACR</sequence>
<proteinExistence type="predicted"/>
<name>A0A804PFL5_MAIZE</name>
<dbReference type="InParanoid" id="A0A804PFL5"/>
<organism evidence="2 3">
    <name type="scientific">Zea mays</name>
    <name type="common">Maize</name>
    <dbReference type="NCBI Taxonomy" id="4577"/>
    <lineage>
        <taxon>Eukaryota</taxon>
        <taxon>Viridiplantae</taxon>
        <taxon>Streptophyta</taxon>
        <taxon>Embryophyta</taxon>
        <taxon>Tracheophyta</taxon>
        <taxon>Spermatophyta</taxon>
        <taxon>Magnoliopsida</taxon>
        <taxon>Liliopsida</taxon>
        <taxon>Poales</taxon>
        <taxon>Poaceae</taxon>
        <taxon>PACMAD clade</taxon>
        <taxon>Panicoideae</taxon>
        <taxon>Andropogonodae</taxon>
        <taxon>Andropogoneae</taxon>
        <taxon>Tripsacinae</taxon>
        <taxon>Zea</taxon>
    </lineage>
</organism>
<feature type="region of interest" description="Disordered" evidence="1">
    <location>
        <begin position="42"/>
        <end position="63"/>
    </location>
</feature>
<reference evidence="2" key="2">
    <citation type="submission" date="2019-07" db="EMBL/GenBank/DDBJ databases">
        <authorList>
            <person name="Seetharam A."/>
            <person name="Woodhouse M."/>
            <person name="Cannon E."/>
        </authorList>
    </citation>
    <scope>NUCLEOTIDE SEQUENCE [LARGE SCALE GENOMIC DNA]</scope>
    <source>
        <strain evidence="2">cv. B73</strain>
    </source>
</reference>
<accession>A0A804PFL5</accession>
<evidence type="ECO:0000313" key="3">
    <source>
        <dbReference type="Proteomes" id="UP000007305"/>
    </source>
</evidence>
<evidence type="ECO:0000256" key="1">
    <source>
        <dbReference type="SAM" id="MobiDB-lite"/>
    </source>
</evidence>
<reference evidence="3" key="1">
    <citation type="journal article" date="2009" name="Science">
        <title>The B73 maize genome: complexity, diversity, and dynamics.</title>
        <authorList>
            <person name="Schnable P.S."/>
            <person name="Ware D."/>
            <person name="Fulton R.S."/>
            <person name="Stein J.C."/>
            <person name="Wei F."/>
            <person name="Pasternak S."/>
            <person name="Liang C."/>
            <person name="Zhang J."/>
            <person name="Fulton L."/>
            <person name="Graves T.A."/>
            <person name="Minx P."/>
            <person name="Reily A.D."/>
            <person name="Courtney L."/>
            <person name="Kruchowski S.S."/>
            <person name="Tomlinson C."/>
            <person name="Strong C."/>
            <person name="Delehaunty K."/>
            <person name="Fronick C."/>
            <person name="Courtney B."/>
            <person name="Rock S.M."/>
            <person name="Belter E."/>
            <person name="Du F."/>
            <person name="Kim K."/>
            <person name="Abbott R.M."/>
            <person name="Cotton M."/>
            <person name="Levy A."/>
            <person name="Marchetto P."/>
            <person name="Ochoa K."/>
            <person name="Jackson S.M."/>
            <person name="Gillam B."/>
            <person name="Chen W."/>
            <person name="Yan L."/>
            <person name="Higginbotham J."/>
            <person name="Cardenas M."/>
            <person name="Waligorski J."/>
            <person name="Applebaum E."/>
            <person name="Phelps L."/>
            <person name="Falcone J."/>
            <person name="Kanchi K."/>
            <person name="Thane T."/>
            <person name="Scimone A."/>
            <person name="Thane N."/>
            <person name="Henke J."/>
            <person name="Wang T."/>
            <person name="Ruppert J."/>
            <person name="Shah N."/>
            <person name="Rotter K."/>
            <person name="Hodges J."/>
            <person name="Ingenthron E."/>
            <person name="Cordes M."/>
            <person name="Kohlberg S."/>
            <person name="Sgro J."/>
            <person name="Delgado B."/>
            <person name="Mead K."/>
            <person name="Chinwalla A."/>
            <person name="Leonard S."/>
            <person name="Crouse K."/>
            <person name="Collura K."/>
            <person name="Kudrna D."/>
            <person name="Currie J."/>
            <person name="He R."/>
            <person name="Angelova A."/>
            <person name="Rajasekar S."/>
            <person name="Mueller T."/>
            <person name="Lomeli R."/>
            <person name="Scara G."/>
            <person name="Ko A."/>
            <person name="Delaney K."/>
            <person name="Wissotski M."/>
            <person name="Lopez G."/>
            <person name="Campos D."/>
            <person name="Braidotti M."/>
            <person name="Ashley E."/>
            <person name="Golser W."/>
            <person name="Kim H."/>
            <person name="Lee S."/>
            <person name="Lin J."/>
            <person name="Dujmic Z."/>
            <person name="Kim W."/>
            <person name="Talag J."/>
            <person name="Zuccolo A."/>
            <person name="Fan C."/>
            <person name="Sebastian A."/>
            <person name="Kramer M."/>
            <person name="Spiegel L."/>
            <person name="Nascimento L."/>
            <person name="Zutavern T."/>
            <person name="Miller B."/>
            <person name="Ambroise C."/>
            <person name="Muller S."/>
            <person name="Spooner W."/>
            <person name="Narechania A."/>
            <person name="Ren L."/>
            <person name="Wei S."/>
            <person name="Kumari S."/>
            <person name="Faga B."/>
            <person name="Levy M.J."/>
            <person name="McMahan L."/>
            <person name="Van Buren P."/>
            <person name="Vaughn M.W."/>
            <person name="Ying K."/>
            <person name="Yeh C.-T."/>
            <person name="Emrich S.J."/>
            <person name="Jia Y."/>
            <person name="Kalyanaraman A."/>
            <person name="Hsia A.-P."/>
            <person name="Barbazuk W.B."/>
            <person name="Baucom R.S."/>
            <person name="Brutnell T.P."/>
            <person name="Carpita N.C."/>
            <person name="Chaparro C."/>
            <person name="Chia J.-M."/>
            <person name="Deragon J.-M."/>
            <person name="Estill J.C."/>
            <person name="Fu Y."/>
            <person name="Jeddeloh J.A."/>
            <person name="Han Y."/>
            <person name="Lee H."/>
            <person name="Li P."/>
            <person name="Lisch D.R."/>
            <person name="Liu S."/>
            <person name="Liu Z."/>
            <person name="Nagel D.H."/>
            <person name="McCann M.C."/>
            <person name="SanMiguel P."/>
            <person name="Myers A.M."/>
            <person name="Nettleton D."/>
            <person name="Nguyen J."/>
            <person name="Penning B.W."/>
            <person name="Ponnala L."/>
            <person name="Schneider K.L."/>
            <person name="Schwartz D.C."/>
            <person name="Sharma A."/>
            <person name="Soderlund C."/>
            <person name="Springer N.M."/>
            <person name="Sun Q."/>
            <person name="Wang H."/>
            <person name="Waterman M."/>
            <person name="Westerman R."/>
            <person name="Wolfgruber T.K."/>
            <person name="Yang L."/>
            <person name="Yu Y."/>
            <person name="Zhang L."/>
            <person name="Zhou S."/>
            <person name="Zhu Q."/>
            <person name="Bennetzen J.L."/>
            <person name="Dawe R.K."/>
            <person name="Jiang J."/>
            <person name="Jiang N."/>
            <person name="Presting G.G."/>
            <person name="Wessler S.R."/>
            <person name="Aluru S."/>
            <person name="Martienssen R.A."/>
            <person name="Clifton S.W."/>
            <person name="McCombie W.R."/>
            <person name="Wing R.A."/>
            <person name="Wilson R.K."/>
        </authorList>
    </citation>
    <scope>NUCLEOTIDE SEQUENCE [LARGE SCALE GENOMIC DNA]</scope>
    <source>
        <strain evidence="3">cv. B73</strain>
    </source>
</reference>
<dbReference type="EnsemblPlants" id="Zm00001eb235410_T001">
    <property type="protein sequence ID" value="Zm00001eb235410_P001"/>
    <property type="gene ID" value="Zm00001eb235410"/>
</dbReference>
<keyword evidence="3" id="KW-1185">Reference proteome</keyword>
<protein>
    <submittedName>
        <fullName evidence="2">Uncharacterized protein</fullName>
    </submittedName>
</protein>
<dbReference type="Proteomes" id="UP000007305">
    <property type="component" value="Chromosome 5"/>
</dbReference>